<dbReference type="PROSITE" id="PS51294">
    <property type="entry name" value="HTH_MYB"/>
    <property type="match status" value="2"/>
</dbReference>
<keyword evidence="4" id="KW-0238">DNA-binding</keyword>
<evidence type="ECO:0000259" key="8">
    <source>
        <dbReference type="PROSITE" id="PS50090"/>
    </source>
</evidence>
<keyword evidence="3" id="KW-0805">Transcription regulation</keyword>
<evidence type="ECO:0000313" key="11">
    <source>
        <dbReference type="Proteomes" id="UP000554482"/>
    </source>
</evidence>
<dbReference type="FunFam" id="1.10.10.60:FF:000310">
    <property type="entry name" value="MYB transcription factor"/>
    <property type="match status" value="1"/>
</dbReference>
<evidence type="ECO:0000256" key="4">
    <source>
        <dbReference type="ARBA" id="ARBA00023125"/>
    </source>
</evidence>
<dbReference type="GO" id="GO:0003677">
    <property type="term" value="F:DNA binding"/>
    <property type="evidence" value="ECO:0007669"/>
    <property type="project" value="UniProtKB-KW"/>
</dbReference>
<dbReference type="GO" id="GO:0005634">
    <property type="term" value="C:nucleus"/>
    <property type="evidence" value="ECO:0007669"/>
    <property type="project" value="UniProtKB-SubCell"/>
</dbReference>
<evidence type="ECO:0000259" key="9">
    <source>
        <dbReference type="PROSITE" id="PS51294"/>
    </source>
</evidence>
<dbReference type="PROSITE" id="PS50090">
    <property type="entry name" value="MYB_LIKE"/>
    <property type="match status" value="2"/>
</dbReference>
<evidence type="ECO:0000313" key="10">
    <source>
        <dbReference type="EMBL" id="KAF5202223.1"/>
    </source>
</evidence>
<name>A0A7J6WYS3_THATH</name>
<dbReference type="EMBL" id="JABWDY010008440">
    <property type="protein sequence ID" value="KAF5202223.1"/>
    <property type="molecule type" value="Genomic_DNA"/>
</dbReference>
<dbReference type="FunFam" id="1.10.10.60:FF:000001">
    <property type="entry name" value="MYB-related transcription factor"/>
    <property type="match status" value="1"/>
</dbReference>
<comment type="subcellular location">
    <subcellularLocation>
        <location evidence="1">Nucleus</location>
    </subcellularLocation>
</comment>
<dbReference type="SUPFAM" id="SSF46689">
    <property type="entry name" value="Homeodomain-like"/>
    <property type="match status" value="1"/>
</dbReference>
<feature type="domain" description="Myb-like" evidence="8">
    <location>
        <begin position="11"/>
        <end position="63"/>
    </location>
</feature>
<dbReference type="SMART" id="SM00717">
    <property type="entry name" value="SANT"/>
    <property type="match status" value="2"/>
</dbReference>
<evidence type="ECO:0000256" key="3">
    <source>
        <dbReference type="ARBA" id="ARBA00023015"/>
    </source>
</evidence>
<dbReference type="PANTHER" id="PTHR10641">
    <property type="entry name" value="MYB FAMILY TRANSCRIPTION FACTOR"/>
    <property type="match status" value="1"/>
</dbReference>
<dbReference type="InterPro" id="IPR015495">
    <property type="entry name" value="Myb_TF_plants"/>
</dbReference>
<dbReference type="Gene3D" id="1.10.10.60">
    <property type="entry name" value="Homeodomain-like"/>
    <property type="match status" value="2"/>
</dbReference>
<dbReference type="CDD" id="cd00167">
    <property type="entry name" value="SANT"/>
    <property type="match status" value="2"/>
</dbReference>
<sequence>MGRVRAPCCDKIGLKRGPWTPAEDQRLVSYVQKNGHSNWRALPKQAGLLRCGKSCRLRWINYLRPDIKRGNFTQEEEETVIRLHESLGNKWSKIASQLPGRTDNEIKNVWNTHLKKRVAPKGPKAHCENEPKEPSMSSTSSDSSSSSANSSISYCRSNTADTEPEEPSDPMFSEEIRKEEDLFDGLLEIPSEADMDFFDMFENKSCFNSSNASSVCETDCTTVFEEESNNEEERRWMAYLENELGLCDTCYVNQENLTGDGALQQETTSSDNATMWPDIDLDPVAMYFQM</sequence>
<evidence type="ECO:0000256" key="6">
    <source>
        <dbReference type="ARBA" id="ARBA00023242"/>
    </source>
</evidence>
<reference evidence="10 11" key="1">
    <citation type="submission" date="2020-06" db="EMBL/GenBank/DDBJ databases">
        <title>Transcriptomic and genomic resources for Thalictrum thalictroides and T. hernandezii: Facilitating candidate gene discovery in an emerging model plant lineage.</title>
        <authorList>
            <person name="Arias T."/>
            <person name="Riano-Pachon D.M."/>
            <person name="Di Stilio V.S."/>
        </authorList>
    </citation>
    <scope>NUCLEOTIDE SEQUENCE [LARGE SCALE GENOMIC DNA]</scope>
    <source>
        <strain evidence="11">cv. WT478/WT964</strain>
        <tissue evidence="10">Leaves</tissue>
    </source>
</reference>
<dbReference type="OrthoDB" id="2143914at2759"/>
<dbReference type="InterPro" id="IPR009057">
    <property type="entry name" value="Homeodomain-like_sf"/>
</dbReference>
<dbReference type="AlphaFoldDB" id="A0A7J6WYS3"/>
<organism evidence="10 11">
    <name type="scientific">Thalictrum thalictroides</name>
    <name type="common">Rue-anemone</name>
    <name type="synonym">Anemone thalictroides</name>
    <dbReference type="NCBI Taxonomy" id="46969"/>
    <lineage>
        <taxon>Eukaryota</taxon>
        <taxon>Viridiplantae</taxon>
        <taxon>Streptophyta</taxon>
        <taxon>Embryophyta</taxon>
        <taxon>Tracheophyta</taxon>
        <taxon>Spermatophyta</taxon>
        <taxon>Magnoliopsida</taxon>
        <taxon>Ranunculales</taxon>
        <taxon>Ranunculaceae</taxon>
        <taxon>Thalictroideae</taxon>
        <taxon>Thalictrum</taxon>
    </lineage>
</organism>
<keyword evidence="6" id="KW-0539">Nucleus</keyword>
<evidence type="ECO:0000256" key="7">
    <source>
        <dbReference type="SAM" id="MobiDB-lite"/>
    </source>
</evidence>
<evidence type="ECO:0000256" key="5">
    <source>
        <dbReference type="ARBA" id="ARBA00023163"/>
    </source>
</evidence>
<comment type="caution">
    <text evidence="10">The sequence shown here is derived from an EMBL/GenBank/DDBJ whole genome shotgun (WGS) entry which is preliminary data.</text>
</comment>
<dbReference type="Proteomes" id="UP000554482">
    <property type="component" value="Unassembled WGS sequence"/>
</dbReference>
<feature type="domain" description="Myb-like" evidence="8">
    <location>
        <begin position="64"/>
        <end position="114"/>
    </location>
</feature>
<evidence type="ECO:0000256" key="1">
    <source>
        <dbReference type="ARBA" id="ARBA00004123"/>
    </source>
</evidence>
<dbReference type="Pfam" id="PF00249">
    <property type="entry name" value="Myb_DNA-binding"/>
    <property type="match status" value="2"/>
</dbReference>
<dbReference type="InterPro" id="IPR001005">
    <property type="entry name" value="SANT/Myb"/>
</dbReference>
<accession>A0A7J6WYS3</accession>
<gene>
    <name evidence="10" type="ORF">FRX31_008192</name>
</gene>
<protein>
    <submittedName>
        <fullName evidence="10">Myb-related protein zm1</fullName>
    </submittedName>
</protein>
<feature type="domain" description="HTH myb-type" evidence="9">
    <location>
        <begin position="11"/>
        <end position="63"/>
    </location>
</feature>
<keyword evidence="11" id="KW-1185">Reference proteome</keyword>
<dbReference type="InterPro" id="IPR017930">
    <property type="entry name" value="Myb_dom"/>
</dbReference>
<feature type="region of interest" description="Disordered" evidence="7">
    <location>
        <begin position="113"/>
        <end position="172"/>
    </location>
</feature>
<dbReference type="PANTHER" id="PTHR10641:SF1103">
    <property type="entry name" value="TRANSCRIPTION FACTOR MYB72"/>
    <property type="match status" value="1"/>
</dbReference>
<keyword evidence="5" id="KW-0804">Transcription</keyword>
<feature type="compositionally biased region" description="Low complexity" evidence="7">
    <location>
        <begin position="135"/>
        <end position="157"/>
    </location>
</feature>
<evidence type="ECO:0000256" key="2">
    <source>
        <dbReference type="ARBA" id="ARBA00022737"/>
    </source>
</evidence>
<keyword evidence="2" id="KW-0677">Repeat</keyword>
<feature type="domain" description="HTH myb-type" evidence="9">
    <location>
        <begin position="64"/>
        <end position="118"/>
    </location>
</feature>
<proteinExistence type="predicted"/>